<dbReference type="Pfam" id="PF08439">
    <property type="entry name" value="Peptidase_M3_N"/>
    <property type="match status" value="1"/>
</dbReference>
<feature type="domain" description="Oligopeptidase F N-terminal" evidence="8">
    <location>
        <begin position="126"/>
        <end position="184"/>
    </location>
</feature>
<evidence type="ECO:0000256" key="3">
    <source>
        <dbReference type="ARBA" id="ARBA00022801"/>
    </source>
</evidence>
<keyword evidence="4 6" id="KW-0862">Zinc</keyword>
<dbReference type="EMBL" id="LGKP01000021">
    <property type="protein sequence ID" value="KPL86699.1"/>
    <property type="molecule type" value="Genomic_DNA"/>
</dbReference>
<dbReference type="STRING" id="70996.SE18_12000"/>
<evidence type="ECO:0000256" key="5">
    <source>
        <dbReference type="ARBA" id="ARBA00023049"/>
    </source>
</evidence>
<proteinExistence type="inferred from homology"/>
<reference evidence="9 10" key="1">
    <citation type="submission" date="2015-07" db="EMBL/GenBank/DDBJ databases">
        <title>Whole genome sequence of Herpetosiphon geysericola DSM 7119.</title>
        <authorList>
            <person name="Hemp J."/>
            <person name="Ward L.M."/>
            <person name="Pace L.A."/>
            <person name="Fischer W.W."/>
        </authorList>
    </citation>
    <scope>NUCLEOTIDE SEQUENCE [LARGE SCALE GENOMIC DNA]</scope>
    <source>
        <strain evidence="9 10">DSM 7119</strain>
    </source>
</reference>
<dbReference type="GO" id="GO:0006508">
    <property type="term" value="P:proteolysis"/>
    <property type="evidence" value="ECO:0007669"/>
    <property type="project" value="UniProtKB-KW"/>
</dbReference>
<keyword evidence="2 6" id="KW-0479">Metal-binding</keyword>
<evidence type="ECO:0000259" key="8">
    <source>
        <dbReference type="Pfam" id="PF08439"/>
    </source>
</evidence>
<dbReference type="InterPro" id="IPR042088">
    <property type="entry name" value="OligoPept_F_C"/>
</dbReference>
<evidence type="ECO:0000256" key="1">
    <source>
        <dbReference type="ARBA" id="ARBA00022670"/>
    </source>
</evidence>
<evidence type="ECO:0000256" key="4">
    <source>
        <dbReference type="ARBA" id="ARBA00022833"/>
    </source>
</evidence>
<feature type="domain" description="Peptidase M3A/M3B catalytic" evidence="7">
    <location>
        <begin position="341"/>
        <end position="584"/>
    </location>
</feature>
<gene>
    <name evidence="9" type="ORF">SE18_12000</name>
</gene>
<keyword evidence="10" id="KW-1185">Reference proteome</keyword>
<comment type="similarity">
    <text evidence="6">Belongs to the peptidase M3 family.</text>
</comment>
<keyword evidence="3 6" id="KW-0378">Hydrolase</keyword>
<dbReference type="InterPro" id="IPR001333">
    <property type="entry name" value="Peptidase_M32_Taq"/>
</dbReference>
<dbReference type="GO" id="GO:0046872">
    <property type="term" value="F:metal ion binding"/>
    <property type="evidence" value="ECO:0007669"/>
    <property type="project" value="UniProtKB-UniRule"/>
</dbReference>
<dbReference type="Pfam" id="PF01432">
    <property type="entry name" value="Peptidase_M3"/>
    <property type="match status" value="1"/>
</dbReference>
<dbReference type="Proteomes" id="UP000050277">
    <property type="component" value="Unassembled WGS sequence"/>
</dbReference>
<comment type="cofactor">
    <cofactor evidence="6">
        <name>Zn(2+)</name>
        <dbReference type="ChEBI" id="CHEBI:29105"/>
    </cofactor>
    <text evidence="6">Binds 1 zinc ion.</text>
</comment>
<evidence type="ECO:0000256" key="2">
    <source>
        <dbReference type="ARBA" id="ARBA00022723"/>
    </source>
</evidence>
<dbReference type="InterPro" id="IPR034006">
    <property type="entry name" value="M3B_PepF_2"/>
</dbReference>
<name>A0A0P6YBA4_9CHLR</name>
<dbReference type="CDD" id="cd09607">
    <property type="entry name" value="M3B_PepF"/>
    <property type="match status" value="1"/>
</dbReference>
<keyword evidence="5 6" id="KW-0482">Metalloprotease</keyword>
<evidence type="ECO:0000259" key="7">
    <source>
        <dbReference type="Pfam" id="PF01432"/>
    </source>
</evidence>
<dbReference type="Gene3D" id="1.10.1370.20">
    <property type="entry name" value="Oligoendopeptidase f, C-terminal domain"/>
    <property type="match status" value="1"/>
</dbReference>
<protein>
    <submittedName>
        <fullName evidence="9">Oligoendopeptidase F</fullName>
    </submittedName>
</protein>
<dbReference type="GO" id="GO:0004181">
    <property type="term" value="F:metallocarboxypeptidase activity"/>
    <property type="evidence" value="ECO:0007669"/>
    <property type="project" value="InterPro"/>
</dbReference>
<dbReference type="PANTHER" id="PTHR34217">
    <property type="entry name" value="METAL-DEPENDENT CARBOXYPEPTIDASE"/>
    <property type="match status" value="1"/>
</dbReference>
<evidence type="ECO:0000256" key="6">
    <source>
        <dbReference type="RuleBase" id="RU003435"/>
    </source>
</evidence>
<evidence type="ECO:0000313" key="10">
    <source>
        <dbReference type="Proteomes" id="UP000050277"/>
    </source>
</evidence>
<comment type="caution">
    <text evidence="9">The sequence shown here is derived from an EMBL/GenBank/DDBJ whole genome shotgun (WGS) entry which is preliminary data.</text>
</comment>
<dbReference type="PATRIC" id="fig|70996.4.peg.4081"/>
<dbReference type="SUPFAM" id="SSF55486">
    <property type="entry name" value="Metalloproteases ('zincins'), catalytic domain"/>
    <property type="match status" value="1"/>
</dbReference>
<evidence type="ECO:0000313" key="9">
    <source>
        <dbReference type="EMBL" id="KPL86699.1"/>
    </source>
</evidence>
<dbReference type="InterPro" id="IPR013647">
    <property type="entry name" value="OligopepF_N_dom"/>
</dbReference>
<keyword evidence="1 6" id="KW-0645">Protease</keyword>
<dbReference type="Gene3D" id="1.20.140.70">
    <property type="entry name" value="Oligopeptidase f, N-terminal domain"/>
    <property type="match status" value="1"/>
</dbReference>
<accession>A0A0P6YBA4</accession>
<dbReference type="InterPro" id="IPR001567">
    <property type="entry name" value="Pept_M3A_M3B_dom"/>
</dbReference>
<dbReference type="NCBIfam" id="TIGR02290">
    <property type="entry name" value="M3_fam_3"/>
    <property type="match status" value="1"/>
</dbReference>
<dbReference type="InterPro" id="IPR011977">
    <property type="entry name" value="Pept_M3B_clade3"/>
</dbReference>
<dbReference type="OrthoDB" id="9766487at2"/>
<dbReference type="AlphaFoldDB" id="A0A0P6YBA4"/>
<dbReference type="PANTHER" id="PTHR34217:SF1">
    <property type="entry name" value="CARBOXYPEPTIDASE 1"/>
    <property type="match status" value="1"/>
</dbReference>
<dbReference type="GO" id="GO:0004222">
    <property type="term" value="F:metalloendopeptidase activity"/>
    <property type="evidence" value="ECO:0007669"/>
    <property type="project" value="InterPro"/>
</dbReference>
<sequence>MSTQTLPHWDLSVVYPSLESPEFAEGFEKLKHQVAELKSLFDQAAIQRSENQVLDSTTIATFETVTNALNQAHEAVATTFSYIMGFVATDTRNTVAQARFSEMQQLGMQLQQLGIRWVAWIGGLDVEQLIAQSPLAADHAYALQKAKQEATHLMSPAEEVLAAELNLSGANAWSKLHTVVSSQLNVAVELDGETKHMPMSMVRNLAFDPKREVRKSAYEAELAGWKQVETPLAAAINSIKGQVNTLAGHRGWATALDEALADNNIDRQTLDAMLTAARETFPDFRRYLQAKARLLGSGERLPWFDLFAPIGSDVSTWEYAESEAFILEHFGSYSQRLRDYAARAFDENWIDAEPRAGKRDGAFCMRLVGDESRILSNYKPSFAGMRTLAHELGHGYHNLNLAEATPLQRQIPMTLAETASIFCETIVRNAALAKADPATQLAIIESSLQNSCQLVVDISSRFIFEQSLFEARQARELSVQEINDLMLKAQAETYGDGLDEQYYHQYMWAVKGHYYSAERSFYNYPYMFGLLFGLGLYAQYVATPDEFRAKYDDLLAASGKADAASLAERFGIDIRTPDFWRASLATVKADIDRFVELSEQLLDAPAN</sequence>
<organism evidence="9 10">
    <name type="scientific">Herpetosiphon geysericola</name>
    <dbReference type="NCBI Taxonomy" id="70996"/>
    <lineage>
        <taxon>Bacteria</taxon>
        <taxon>Bacillati</taxon>
        <taxon>Chloroflexota</taxon>
        <taxon>Chloroflexia</taxon>
        <taxon>Herpetosiphonales</taxon>
        <taxon>Herpetosiphonaceae</taxon>
        <taxon>Herpetosiphon</taxon>
    </lineage>
</organism>
<dbReference type="RefSeq" id="WP_054534695.1">
    <property type="nucleotide sequence ID" value="NZ_LGKP01000021.1"/>
</dbReference>